<accession>A0A5B6WGH5</accession>
<gene>
    <name evidence="2" type="ORF">EPI10_021392</name>
</gene>
<reference evidence="3" key="1">
    <citation type="journal article" date="2019" name="Plant Biotechnol. J.">
        <title>Genome sequencing of the Australian wild diploid species Gossypium australe highlights disease resistance and delayed gland morphogenesis.</title>
        <authorList>
            <person name="Cai Y."/>
            <person name="Cai X."/>
            <person name="Wang Q."/>
            <person name="Wang P."/>
            <person name="Zhang Y."/>
            <person name="Cai C."/>
            <person name="Xu Y."/>
            <person name="Wang K."/>
            <person name="Zhou Z."/>
            <person name="Wang C."/>
            <person name="Geng S."/>
            <person name="Li B."/>
            <person name="Dong Q."/>
            <person name="Hou Y."/>
            <person name="Wang H."/>
            <person name="Ai P."/>
            <person name="Liu Z."/>
            <person name="Yi F."/>
            <person name="Sun M."/>
            <person name="An G."/>
            <person name="Cheng J."/>
            <person name="Zhang Y."/>
            <person name="Shi Q."/>
            <person name="Xie Y."/>
            <person name="Shi X."/>
            <person name="Chang Y."/>
            <person name="Huang F."/>
            <person name="Chen Y."/>
            <person name="Hong S."/>
            <person name="Mi L."/>
            <person name="Sun Q."/>
            <person name="Zhang L."/>
            <person name="Zhou B."/>
            <person name="Peng R."/>
            <person name="Zhang X."/>
            <person name="Liu F."/>
        </authorList>
    </citation>
    <scope>NUCLEOTIDE SEQUENCE [LARGE SCALE GENOMIC DNA]</scope>
    <source>
        <strain evidence="3">cv. PA1801</strain>
    </source>
</reference>
<name>A0A5B6WGH5_9ROSI</name>
<evidence type="ECO:0000259" key="1">
    <source>
        <dbReference type="Pfam" id="PF13952"/>
    </source>
</evidence>
<dbReference type="PANTHER" id="PTHR48258">
    <property type="entry name" value="DUF4218 DOMAIN-CONTAINING PROTEIN-RELATED"/>
    <property type="match status" value="1"/>
</dbReference>
<evidence type="ECO:0000313" key="3">
    <source>
        <dbReference type="Proteomes" id="UP000325315"/>
    </source>
</evidence>
<dbReference type="OrthoDB" id="1934032at2759"/>
<keyword evidence="3" id="KW-1185">Reference proteome</keyword>
<organism evidence="2 3">
    <name type="scientific">Gossypium australe</name>
    <dbReference type="NCBI Taxonomy" id="47621"/>
    <lineage>
        <taxon>Eukaryota</taxon>
        <taxon>Viridiplantae</taxon>
        <taxon>Streptophyta</taxon>
        <taxon>Embryophyta</taxon>
        <taxon>Tracheophyta</taxon>
        <taxon>Spermatophyta</taxon>
        <taxon>Magnoliopsida</taxon>
        <taxon>eudicotyledons</taxon>
        <taxon>Gunneridae</taxon>
        <taxon>Pentapetalae</taxon>
        <taxon>rosids</taxon>
        <taxon>malvids</taxon>
        <taxon>Malvales</taxon>
        <taxon>Malvaceae</taxon>
        <taxon>Malvoideae</taxon>
        <taxon>Gossypium</taxon>
    </lineage>
</organism>
<dbReference type="Pfam" id="PF13952">
    <property type="entry name" value="DUF4216"/>
    <property type="match status" value="1"/>
</dbReference>
<dbReference type="AlphaFoldDB" id="A0A5B6WGH5"/>
<dbReference type="Proteomes" id="UP000325315">
    <property type="component" value="Unassembled WGS sequence"/>
</dbReference>
<protein>
    <submittedName>
        <fullName evidence="2">Transposon, En/Spm-like protein</fullName>
    </submittedName>
</protein>
<comment type="caution">
    <text evidence="2">The sequence shown here is derived from an EMBL/GenBank/DDBJ whole genome shotgun (WGS) entry which is preliminary data.</text>
</comment>
<sequence length="118" mass="13513">MKLNLPVQPLIGECIQLKGNANIKKQVKWFARGPIEETKRYNGYLLNGFRFHTTTREKYLKTRNSGVVVVLFKCDWVDITKGCKKDKFGFTLVKTSHLAHSGTNVIDDPFMLDDIHEG</sequence>
<evidence type="ECO:0000313" key="2">
    <source>
        <dbReference type="EMBL" id="KAA3480991.1"/>
    </source>
</evidence>
<dbReference type="InterPro" id="IPR025312">
    <property type="entry name" value="DUF4216"/>
</dbReference>
<feature type="domain" description="DUF4216" evidence="1">
    <location>
        <begin position="67"/>
        <end position="112"/>
    </location>
</feature>
<proteinExistence type="predicted"/>
<dbReference type="EMBL" id="SMMG02000003">
    <property type="protein sequence ID" value="KAA3480991.1"/>
    <property type="molecule type" value="Genomic_DNA"/>
</dbReference>
<dbReference type="PANTHER" id="PTHR48258:SF15">
    <property type="entry name" value="OS02G0543900 PROTEIN"/>
    <property type="match status" value="1"/>
</dbReference>